<evidence type="ECO:0000313" key="1">
    <source>
        <dbReference type="EMBL" id="CDM67980.1"/>
    </source>
</evidence>
<organism evidence="1 2">
    <name type="scientific">Clostridium bornimense</name>
    <dbReference type="NCBI Taxonomy" id="1216932"/>
    <lineage>
        <taxon>Bacteria</taxon>
        <taxon>Bacillati</taxon>
        <taxon>Bacillota</taxon>
        <taxon>Clostridia</taxon>
        <taxon>Eubacteriales</taxon>
        <taxon>Clostridiaceae</taxon>
        <taxon>Clostridium</taxon>
    </lineage>
</organism>
<dbReference type="KEGG" id="clt:CM240_0815"/>
<accession>W6SEB6</accession>
<dbReference type="AlphaFoldDB" id="W6SEB6"/>
<dbReference type="HOGENOM" id="CLU_757995_0_0_9"/>
<dbReference type="RefSeq" id="WP_044036705.1">
    <property type="nucleotide sequence ID" value="NZ_HG917868.1"/>
</dbReference>
<name>W6SEB6_9CLOT</name>
<dbReference type="EMBL" id="HG917868">
    <property type="protein sequence ID" value="CDM67980.1"/>
    <property type="molecule type" value="Genomic_DNA"/>
</dbReference>
<dbReference type="Proteomes" id="UP000019426">
    <property type="component" value="Chromosome M2/40_rep1"/>
</dbReference>
<gene>
    <name evidence="1" type="ORF">CM240_0815</name>
</gene>
<protein>
    <submittedName>
        <fullName evidence="1">Putative secreted protein</fullName>
    </submittedName>
</protein>
<evidence type="ECO:0000313" key="2">
    <source>
        <dbReference type="Proteomes" id="UP000019426"/>
    </source>
</evidence>
<keyword evidence="2" id="KW-1185">Reference proteome</keyword>
<dbReference type="STRING" id="1216932.CM240_0815"/>
<dbReference type="PATRIC" id="fig|1216932.3.peg.801"/>
<dbReference type="OrthoDB" id="1906881at2"/>
<reference evidence="1 2" key="1">
    <citation type="submission" date="2013-11" db="EMBL/GenBank/DDBJ databases">
        <title>Complete genome sequence of Clostridum sp. M2/40.</title>
        <authorList>
            <person name="Wibberg D."/>
            <person name="Puehler A."/>
            <person name="Schlueter A."/>
        </authorList>
    </citation>
    <scope>NUCLEOTIDE SEQUENCE [LARGE SCALE GENOMIC DNA]</scope>
    <source>
        <strain evidence="2">M2/40</strain>
    </source>
</reference>
<proteinExistence type="predicted"/>
<sequence>MKKNKGKISLKLMSLLQINRSENIKEIAGSSTVDEETVKIKDTIVFRKKSIIIKEKYNFDNKIETVLELLKGNESKVIISGYEFADFQLVNDKLYFSRINKENLMENSVEEFVFNFEEEKLDHVEEINEEKIKKAIIDAINIKFAESYSIYRIRSAKLKRVYSRDDKCCIWFTVKLTDKNIRKENKITGVYCDDFSYVAEKDILNVSYDVDNTLNIIESKNEYEEEIIRIREGNIISKGSINLKNVMPKNKIELNKNFIIVSESIYVVNYLNGKILKYTIKGNKYEVEKNYNFAAEDFDKDIDGNIWAVKSFCGENIVYKLEGDQFIHQYRVNSDRCLLSVYDDKNIIISDRSEYSLISKNSIIA</sequence>